<reference evidence="2 3" key="1">
    <citation type="journal article" date="2005" name="Science">
        <title>The genome sequence of Trypanosoma cruzi, etiologic agent of Chagas disease.</title>
        <authorList>
            <person name="El-Sayed N.M."/>
            <person name="Myler P.J."/>
            <person name="Bartholomeu D.C."/>
            <person name="Nilsson D."/>
            <person name="Aggarwal G."/>
            <person name="Tran A.N."/>
            <person name="Ghedin E."/>
            <person name="Worthey E.A."/>
            <person name="Delcher A.L."/>
            <person name="Blandin G."/>
            <person name="Westenberger S.J."/>
            <person name="Caler E."/>
            <person name="Cerqueira G.C."/>
            <person name="Branche C."/>
            <person name="Haas B."/>
            <person name="Anupama A."/>
            <person name="Arner E."/>
            <person name="Aslund L."/>
            <person name="Attipoe P."/>
            <person name="Bontempi E."/>
            <person name="Bringaud F."/>
            <person name="Burton P."/>
            <person name="Cadag E."/>
            <person name="Campbell D.A."/>
            <person name="Carrington M."/>
            <person name="Crabtree J."/>
            <person name="Darban H."/>
            <person name="da Silveira J.F."/>
            <person name="de Jong P."/>
            <person name="Edwards K."/>
            <person name="Englund P.T."/>
            <person name="Fazelina G."/>
            <person name="Feldblyum T."/>
            <person name="Ferella M."/>
            <person name="Frasch A.C."/>
            <person name="Gull K."/>
            <person name="Horn D."/>
            <person name="Hou L."/>
            <person name="Huang Y."/>
            <person name="Kindlund E."/>
            <person name="Klingbeil M."/>
            <person name="Kluge S."/>
            <person name="Koo H."/>
            <person name="Lacerda D."/>
            <person name="Levin M.J."/>
            <person name="Lorenzi H."/>
            <person name="Louie T."/>
            <person name="Machado C.R."/>
            <person name="McCulloch R."/>
            <person name="McKenna A."/>
            <person name="Mizuno Y."/>
            <person name="Mottram J.C."/>
            <person name="Nelson S."/>
            <person name="Ochaya S."/>
            <person name="Osoegawa K."/>
            <person name="Pai G."/>
            <person name="Parsons M."/>
            <person name="Pentony M."/>
            <person name="Pettersson U."/>
            <person name="Pop M."/>
            <person name="Ramirez J.L."/>
            <person name="Rinta J."/>
            <person name="Robertson L."/>
            <person name="Salzberg S.L."/>
            <person name="Sanchez D.O."/>
            <person name="Seyler A."/>
            <person name="Sharma R."/>
            <person name="Shetty J."/>
            <person name="Simpson A.J."/>
            <person name="Sisk E."/>
            <person name="Tammi M.T."/>
            <person name="Tarleton R."/>
            <person name="Teixeira S."/>
            <person name="Van Aken S."/>
            <person name="Vogt C."/>
            <person name="Ward P.N."/>
            <person name="Wickstead B."/>
            <person name="Wortman J."/>
            <person name="White O."/>
            <person name="Fraser C.M."/>
            <person name="Stuart K.D."/>
            <person name="Andersson B."/>
        </authorList>
    </citation>
    <scope>NUCLEOTIDE SEQUENCE [LARGE SCALE GENOMIC DNA]</scope>
    <source>
        <strain evidence="2 3">CL Brener</strain>
    </source>
</reference>
<dbReference type="AlphaFoldDB" id="Q4DYI9"/>
<dbReference type="RefSeq" id="XP_819413.1">
    <property type="nucleotide sequence ID" value="XM_814320.1"/>
</dbReference>
<proteinExistence type="predicted"/>
<dbReference type="EMBL" id="AAHK01000093">
    <property type="protein sequence ID" value="EAN97562.1"/>
    <property type="molecule type" value="Genomic_DNA"/>
</dbReference>
<protein>
    <submittedName>
        <fullName evidence="2">Uncharacterized protein</fullName>
    </submittedName>
</protein>
<evidence type="ECO:0000313" key="2">
    <source>
        <dbReference type="EMBL" id="EAN97562.1"/>
    </source>
</evidence>
<gene>
    <name evidence="2" type="ORF">Tc00.1047053511367.30</name>
</gene>
<name>Q4DYI9_TRYCC</name>
<comment type="caution">
    <text evidence="2">The sequence shown here is derived from an EMBL/GenBank/DDBJ whole genome shotgun (WGS) entry which is preliminary data.</text>
</comment>
<dbReference type="InParanoid" id="Q4DYI9"/>
<sequence length="136" mass="14571">MSPLVLLVCSRPECQLPTRENQRCALSLLLFPGAVVHFVASPTAPFPPLHPAAARYFLTCSQTACVVFLLKRPNLPSEERHPDTKSSVPQAPRCMSEGSVVPSSGSAGDRWRAQVAAAALHGGHPPPSQWTPLQSP</sequence>
<dbReference type="KEGG" id="tcr:511367.30"/>
<feature type="region of interest" description="Disordered" evidence="1">
    <location>
        <begin position="75"/>
        <end position="136"/>
    </location>
</feature>
<dbReference type="PaxDb" id="353153-Q4DYI9"/>
<organism evidence="2 3">
    <name type="scientific">Trypanosoma cruzi (strain CL Brener)</name>
    <dbReference type="NCBI Taxonomy" id="353153"/>
    <lineage>
        <taxon>Eukaryota</taxon>
        <taxon>Discoba</taxon>
        <taxon>Euglenozoa</taxon>
        <taxon>Kinetoplastea</taxon>
        <taxon>Metakinetoplastina</taxon>
        <taxon>Trypanosomatida</taxon>
        <taxon>Trypanosomatidae</taxon>
        <taxon>Trypanosoma</taxon>
        <taxon>Schizotrypanum</taxon>
    </lineage>
</organism>
<evidence type="ECO:0000256" key="1">
    <source>
        <dbReference type="SAM" id="MobiDB-lite"/>
    </source>
</evidence>
<dbReference type="GeneID" id="3551859"/>
<keyword evidence="3" id="KW-1185">Reference proteome</keyword>
<feature type="compositionally biased region" description="Pro residues" evidence="1">
    <location>
        <begin position="124"/>
        <end position="136"/>
    </location>
</feature>
<evidence type="ECO:0000313" key="3">
    <source>
        <dbReference type="Proteomes" id="UP000002296"/>
    </source>
</evidence>
<accession>Q4DYI9</accession>
<dbReference type="Proteomes" id="UP000002296">
    <property type="component" value="Unassembled WGS sequence"/>
</dbReference>